<gene>
    <name evidence="3" type="ORF">FPSE_03047</name>
</gene>
<dbReference type="RefSeq" id="XP_009254441.1">
    <property type="nucleotide sequence ID" value="XM_009256166.1"/>
</dbReference>
<comment type="caution">
    <text evidence="3">The sequence shown here is derived from an EMBL/GenBank/DDBJ whole genome shotgun (WGS) entry which is preliminary data.</text>
</comment>
<dbReference type="GeneID" id="20361666"/>
<dbReference type="HOGENOM" id="CLU_799362_0_0_1"/>
<dbReference type="AlphaFoldDB" id="K3UW56"/>
<sequence length="347" mass="38937">MGHLHIRTSREVYSARRRWTTGSTDLRKLGSVIFDKIHDLKVDVELDASSRKTNVIAGSSDTTGLQVESFQKHKPSKHVQGHRSSTSKRKSKSKVTKSAKYLPTRKRDPREDTLVIRLTNRCKKLQKARLKLENEKHDAHFAASKLRQKLEKKQKKLSKVRLLSEGKDLEIDLLREGINTIEQELKSSSRGDFDGSSEDCQGIGTGLQLCAKPTAECQSQDSDQATPNNGSYKTADLWSQEYGATTGNSSFWNGPKTAPSIKSEPYQMFDHGGRKDLLCLKTNSAQKSSRCTTESESLIDSLESGSPIDISSDDNVVVRTSRRPLRNTKKVNYDVGAPEHWPIEFFN</sequence>
<dbReference type="EMBL" id="AFNW01000066">
    <property type="protein sequence ID" value="EKJ76861.1"/>
    <property type="molecule type" value="Genomic_DNA"/>
</dbReference>
<proteinExistence type="predicted"/>
<feature type="region of interest" description="Disordered" evidence="2">
    <location>
        <begin position="68"/>
        <end position="107"/>
    </location>
</feature>
<reference evidence="3 4" key="1">
    <citation type="journal article" date="2012" name="PLoS Pathog.">
        <title>Comparative pathogenomics reveals horizontally acquired novel virulence genes in fungi infecting cereal hosts.</title>
        <authorList>
            <person name="Gardiner D.M."/>
            <person name="McDonald M.C."/>
            <person name="Covarelli L."/>
            <person name="Solomon P.S."/>
            <person name="Rusu A.G."/>
            <person name="Marshall M."/>
            <person name="Kazan K."/>
            <person name="Chakraborty S."/>
            <person name="McDonald B.A."/>
            <person name="Manners J.M."/>
        </authorList>
    </citation>
    <scope>NUCLEOTIDE SEQUENCE [LARGE SCALE GENOMIC DNA]</scope>
    <source>
        <strain evidence="3 4">CS3096</strain>
    </source>
</reference>
<dbReference type="Proteomes" id="UP000007978">
    <property type="component" value="Chromosome 3"/>
</dbReference>
<feature type="compositionally biased region" description="Basic residues" evidence="2">
    <location>
        <begin position="72"/>
        <end position="97"/>
    </location>
</feature>
<feature type="coiled-coil region" evidence="1">
    <location>
        <begin position="115"/>
        <end position="163"/>
    </location>
</feature>
<keyword evidence="1" id="KW-0175">Coiled coil</keyword>
<dbReference type="OrthoDB" id="5098852at2759"/>
<protein>
    <submittedName>
        <fullName evidence="3">Uncharacterized protein</fullName>
    </submittedName>
</protein>
<evidence type="ECO:0000313" key="4">
    <source>
        <dbReference type="Proteomes" id="UP000007978"/>
    </source>
</evidence>
<name>K3UW56_FUSPC</name>
<evidence type="ECO:0000256" key="2">
    <source>
        <dbReference type="SAM" id="MobiDB-lite"/>
    </source>
</evidence>
<dbReference type="KEGG" id="fpu:FPSE_03047"/>
<accession>K3UW56</accession>
<evidence type="ECO:0000313" key="3">
    <source>
        <dbReference type="EMBL" id="EKJ76861.1"/>
    </source>
</evidence>
<evidence type="ECO:0000256" key="1">
    <source>
        <dbReference type="SAM" id="Coils"/>
    </source>
</evidence>
<keyword evidence="4" id="KW-1185">Reference proteome</keyword>
<organism evidence="3 4">
    <name type="scientific">Fusarium pseudograminearum (strain CS3096)</name>
    <name type="common">Wheat and barley crown-rot fungus</name>
    <dbReference type="NCBI Taxonomy" id="1028729"/>
    <lineage>
        <taxon>Eukaryota</taxon>
        <taxon>Fungi</taxon>
        <taxon>Dikarya</taxon>
        <taxon>Ascomycota</taxon>
        <taxon>Pezizomycotina</taxon>
        <taxon>Sordariomycetes</taxon>
        <taxon>Hypocreomycetidae</taxon>
        <taxon>Hypocreales</taxon>
        <taxon>Nectriaceae</taxon>
        <taxon>Fusarium</taxon>
    </lineage>
</organism>